<comment type="subunit">
    <text evidence="10">Probably interacts with PlsX.</text>
</comment>
<evidence type="ECO:0000256" key="3">
    <source>
        <dbReference type="ARBA" id="ARBA00022679"/>
    </source>
</evidence>
<comment type="caution">
    <text evidence="11">The sequence shown here is derived from an EMBL/GenBank/DDBJ whole genome shotgun (WGS) entry which is preliminary data.</text>
</comment>
<comment type="function">
    <text evidence="10">Catalyzes the transfer of an acyl group from acyl-phosphate (acyl-PO(4)) to glycerol-3-phosphate (G3P) to form lysophosphatidic acid (LPA). This enzyme utilizes acyl-phosphate as fatty acyl donor, but not acyl-CoA or acyl-ACP.</text>
</comment>
<feature type="transmembrane region" description="Helical" evidence="10">
    <location>
        <begin position="6"/>
        <end position="27"/>
    </location>
</feature>
<dbReference type="AlphaFoldDB" id="A0A2J0KV99"/>
<evidence type="ECO:0000256" key="6">
    <source>
        <dbReference type="ARBA" id="ARBA00023098"/>
    </source>
</evidence>
<keyword evidence="8 10" id="KW-0594">Phospholipid biosynthesis</keyword>
<dbReference type="GO" id="GO:0008654">
    <property type="term" value="P:phospholipid biosynthetic process"/>
    <property type="evidence" value="ECO:0007669"/>
    <property type="project" value="UniProtKB-UniRule"/>
</dbReference>
<evidence type="ECO:0000256" key="9">
    <source>
        <dbReference type="ARBA" id="ARBA00023264"/>
    </source>
</evidence>
<proteinExistence type="inferred from homology"/>
<evidence type="ECO:0000256" key="7">
    <source>
        <dbReference type="ARBA" id="ARBA00023136"/>
    </source>
</evidence>
<protein>
    <recommendedName>
        <fullName evidence="10">Glycerol-3-phosphate acyltransferase</fullName>
    </recommendedName>
    <alternativeName>
        <fullName evidence="10">Acyl-PO4 G3P acyltransferase</fullName>
    </alternativeName>
    <alternativeName>
        <fullName evidence="10">Acyl-phosphate--glycerol-3-phosphate acyltransferase</fullName>
    </alternativeName>
    <alternativeName>
        <fullName evidence="10">G3P acyltransferase</fullName>
        <shortName evidence="10">GPAT</shortName>
        <ecNumber evidence="10">2.3.1.275</ecNumber>
    </alternativeName>
    <alternativeName>
        <fullName evidence="10">Lysophosphatidic acid synthase</fullName>
        <shortName evidence="10">LPA synthase</shortName>
    </alternativeName>
</protein>
<dbReference type="UniPathway" id="UPA00085"/>
<dbReference type="PANTHER" id="PTHR30309">
    <property type="entry name" value="INNER MEMBRANE PROTEIN YGIH"/>
    <property type="match status" value="1"/>
</dbReference>
<name>A0A2J0KV99_9BACT</name>
<comment type="pathway">
    <text evidence="10">Lipid metabolism; phospholipid metabolism.</text>
</comment>
<evidence type="ECO:0000256" key="1">
    <source>
        <dbReference type="ARBA" id="ARBA00022475"/>
    </source>
</evidence>
<evidence type="ECO:0000313" key="12">
    <source>
        <dbReference type="Proteomes" id="UP000230052"/>
    </source>
</evidence>
<dbReference type="EMBL" id="PEWV01000010">
    <property type="protein sequence ID" value="PIU42325.1"/>
    <property type="molecule type" value="Genomic_DNA"/>
</dbReference>
<dbReference type="EC" id="2.3.1.275" evidence="10"/>
<sequence>MLALVISLILAYLLGSIPTGFILARVLGKIDIRNAGSGNVGATNVYRTVGKLPGVITLLIDIAKGAIAAGFLTAYFYKWNIPLEPEPYRILAAASVISGHNWTPFLNFKGGKGIATSAGALAVICPKILGLVVLVWVIIFALTRIVSIASIVASVFFLILAAFKGNFAFTLFAIILCLISIFKHRSNIMRLVRGEEKKLTL</sequence>
<evidence type="ECO:0000313" key="11">
    <source>
        <dbReference type="EMBL" id="PIU42325.1"/>
    </source>
</evidence>
<keyword evidence="1 10" id="KW-1003">Cell membrane</keyword>
<gene>
    <name evidence="10 11" type="primary">plsY</name>
    <name evidence="11" type="ORF">COS99_00885</name>
</gene>
<dbReference type="HAMAP" id="MF_01043">
    <property type="entry name" value="PlsY"/>
    <property type="match status" value="1"/>
</dbReference>
<dbReference type="PANTHER" id="PTHR30309:SF0">
    <property type="entry name" value="GLYCEROL-3-PHOSPHATE ACYLTRANSFERASE-RELATED"/>
    <property type="match status" value="1"/>
</dbReference>
<dbReference type="SMART" id="SM01207">
    <property type="entry name" value="G3P_acyltransf"/>
    <property type="match status" value="1"/>
</dbReference>
<evidence type="ECO:0000256" key="8">
    <source>
        <dbReference type="ARBA" id="ARBA00023209"/>
    </source>
</evidence>
<dbReference type="GO" id="GO:0005886">
    <property type="term" value="C:plasma membrane"/>
    <property type="evidence" value="ECO:0007669"/>
    <property type="project" value="UniProtKB-SubCell"/>
</dbReference>
<evidence type="ECO:0000256" key="2">
    <source>
        <dbReference type="ARBA" id="ARBA00022516"/>
    </source>
</evidence>
<keyword evidence="5 10" id="KW-1133">Transmembrane helix</keyword>
<keyword evidence="3 10" id="KW-0808">Transferase</keyword>
<feature type="transmembrane region" description="Helical" evidence="10">
    <location>
        <begin position="148"/>
        <end position="181"/>
    </location>
</feature>
<dbReference type="NCBIfam" id="TIGR00023">
    <property type="entry name" value="glycerol-3-phosphate 1-O-acyltransferase PlsY"/>
    <property type="match status" value="1"/>
</dbReference>
<evidence type="ECO:0000256" key="4">
    <source>
        <dbReference type="ARBA" id="ARBA00022692"/>
    </source>
</evidence>
<keyword evidence="4 10" id="KW-0812">Transmembrane</keyword>
<evidence type="ECO:0000256" key="10">
    <source>
        <dbReference type="HAMAP-Rule" id="MF_01043"/>
    </source>
</evidence>
<keyword evidence="11" id="KW-0012">Acyltransferase</keyword>
<feature type="transmembrane region" description="Helical" evidence="10">
    <location>
        <begin position="55"/>
        <end position="76"/>
    </location>
</feature>
<keyword evidence="7 10" id="KW-0472">Membrane</keyword>
<comment type="subcellular location">
    <subcellularLocation>
        <location evidence="10">Cell membrane</location>
        <topology evidence="10">Multi-pass membrane protein</topology>
    </subcellularLocation>
</comment>
<reference evidence="11 12" key="1">
    <citation type="submission" date="2017-09" db="EMBL/GenBank/DDBJ databases">
        <title>Depth-based differentiation of microbial function through sediment-hosted aquifers and enrichment of novel symbionts in the deep terrestrial subsurface.</title>
        <authorList>
            <person name="Probst A.J."/>
            <person name="Ladd B."/>
            <person name="Jarett J.K."/>
            <person name="Geller-Mcgrath D.E."/>
            <person name="Sieber C.M."/>
            <person name="Emerson J.B."/>
            <person name="Anantharaman K."/>
            <person name="Thomas B.C."/>
            <person name="Malmstrom R."/>
            <person name="Stieglmeier M."/>
            <person name="Klingl A."/>
            <person name="Woyke T."/>
            <person name="Ryan C.M."/>
            <person name="Banfield J.F."/>
        </authorList>
    </citation>
    <scope>NUCLEOTIDE SEQUENCE [LARGE SCALE GENOMIC DNA]</scope>
    <source>
        <strain evidence="11">CG07_land_8_20_14_0_80_42_15</strain>
    </source>
</reference>
<feature type="transmembrane region" description="Helical" evidence="10">
    <location>
        <begin position="120"/>
        <end position="142"/>
    </location>
</feature>
<dbReference type="GO" id="GO:0043772">
    <property type="term" value="F:acyl-phosphate glycerol-3-phosphate acyltransferase activity"/>
    <property type="evidence" value="ECO:0007669"/>
    <property type="project" value="UniProtKB-UniRule"/>
</dbReference>
<keyword evidence="2 10" id="KW-0444">Lipid biosynthesis</keyword>
<dbReference type="Proteomes" id="UP000230052">
    <property type="component" value="Unassembled WGS sequence"/>
</dbReference>
<evidence type="ECO:0000256" key="5">
    <source>
        <dbReference type="ARBA" id="ARBA00022989"/>
    </source>
</evidence>
<keyword evidence="9 10" id="KW-1208">Phospholipid metabolism</keyword>
<comment type="similarity">
    <text evidence="10">Belongs to the PlsY family.</text>
</comment>
<accession>A0A2J0KV99</accession>
<dbReference type="InterPro" id="IPR003811">
    <property type="entry name" value="G3P_acylTferase_PlsY"/>
</dbReference>
<organism evidence="11 12">
    <name type="scientific">Candidatus Aquitaenariimonas noxiae</name>
    <dbReference type="NCBI Taxonomy" id="1974741"/>
    <lineage>
        <taxon>Bacteria</taxon>
        <taxon>Pseudomonadati</taxon>
        <taxon>Candidatus Omnitrophota</taxon>
        <taxon>Candidatus Aquitaenariimonas</taxon>
    </lineage>
</organism>
<keyword evidence="6 10" id="KW-0443">Lipid metabolism</keyword>
<dbReference type="Pfam" id="PF02660">
    <property type="entry name" value="G3P_acyltransf"/>
    <property type="match status" value="1"/>
</dbReference>
<comment type="catalytic activity">
    <reaction evidence="10">
        <text>an acyl phosphate + sn-glycerol 3-phosphate = a 1-acyl-sn-glycero-3-phosphate + phosphate</text>
        <dbReference type="Rhea" id="RHEA:34075"/>
        <dbReference type="ChEBI" id="CHEBI:43474"/>
        <dbReference type="ChEBI" id="CHEBI:57597"/>
        <dbReference type="ChEBI" id="CHEBI:57970"/>
        <dbReference type="ChEBI" id="CHEBI:59918"/>
        <dbReference type="EC" id="2.3.1.275"/>
    </reaction>
</comment>